<evidence type="ECO:0000313" key="3">
    <source>
        <dbReference type="Proteomes" id="UP000593572"/>
    </source>
</evidence>
<proteinExistence type="predicted"/>
<accession>A0A7J8MLR9</accession>
<keyword evidence="3" id="KW-1185">Reference proteome</keyword>
<comment type="caution">
    <text evidence="2">The sequence shown here is derived from an EMBL/GenBank/DDBJ whole genome shotgun (WGS) entry which is preliminary data.</text>
</comment>
<sequence>MKLLNLFFMLAMVMALAAITLSASTSENSDHRLADSRMATSFGGAARYPTRSTVEDATITVVKAARVYMGCAVTHKIGCSSFGYDELSVLHKLKEIEFPFIIDLEYCVYQ</sequence>
<dbReference type="AlphaFoldDB" id="A0A7J8MLR9"/>
<reference evidence="2 3" key="1">
    <citation type="journal article" date="2019" name="Genome Biol. Evol.">
        <title>Insights into the evolution of the New World diploid cottons (Gossypium, subgenus Houzingenia) based on genome sequencing.</title>
        <authorList>
            <person name="Grover C.E."/>
            <person name="Arick M.A. 2nd"/>
            <person name="Thrash A."/>
            <person name="Conover J.L."/>
            <person name="Sanders W.S."/>
            <person name="Peterson D.G."/>
            <person name="Frelichowski J.E."/>
            <person name="Scheffler J.A."/>
            <person name="Scheffler B.E."/>
            <person name="Wendel J.F."/>
        </authorList>
    </citation>
    <scope>NUCLEOTIDE SEQUENCE [LARGE SCALE GENOMIC DNA]</scope>
    <source>
        <strain evidence="2">157</strain>
        <tissue evidence="2">Leaf</tissue>
    </source>
</reference>
<keyword evidence="1" id="KW-0732">Signal</keyword>
<protein>
    <submittedName>
        <fullName evidence="2">Uncharacterized protein</fullName>
    </submittedName>
</protein>
<dbReference type="EMBL" id="JABEZX010000009">
    <property type="protein sequence ID" value="MBA0565689.1"/>
    <property type="molecule type" value="Genomic_DNA"/>
</dbReference>
<evidence type="ECO:0000313" key="2">
    <source>
        <dbReference type="EMBL" id="MBA0565689.1"/>
    </source>
</evidence>
<name>A0A7J8MLR9_9ROSI</name>
<gene>
    <name evidence="2" type="ORF">Golob_010553</name>
</gene>
<organism evidence="2 3">
    <name type="scientific">Gossypium lobatum</name>
    <dbReference type="NCBI Taxonomy" id="34289"/>
    <lineage>
        <taxon>Eukaryota</taxon>
        <taxon>Viridiplantae</taxon>
        <taxon>Streptophyta</taxon>
        <taxon>Embryophyta</taxon>
        <taxon>Tracheophyta</taxon>
        <taxon>Spermatophyta</taxon>
        <taxon>Magnoliopsida</taxon>
        <taxon>eudicotyledons</taxon>
        <taxon>Gunneridae</taxon>
        <taxon>Pentapetalae</taxon>
        <taxon>rosids</taxon>
        <taxon>malvids</taxon>
        <taxon>Malvales</taxon>
        <taxon>Malvaceae</taxon>
        <taxon>Malvoideae</taxon>
        <taxon>Gossypium</taxon>
    </lineage>
</organism>
<feature type="chain" id="PRO_5029821464" evidence="1">
    <location>
        <begin position="25"/>
        <end position="110"/>
    </location>
</feature>
<feature type="signal peptide" evidence="1">
    <location>
        <begin position="1"/>
        <end position="24"/>
    </location>
</feature>
<dbReference type="Proteomes" id="UP000593572">
    <property type="component" value="Unassembled WGS sequence"/>
</dbReference>
<evidence type="ECO:0000256" key="1">
    <source>
        <dbReference type="SAM" id="SignalP"/>
    </source>
</evidence>